<dbReference type="Pfam" id="PF13489">
    <property type="entry name" value="Methyltransf_23"/>
    <property type="match status" value="1"/>
</dbReference>
<evidence type="ECO:0000313" key="1">
    <source>
        <dbReference type="EMBL" id="MBC2649378.1"/>
    </source>
</evidence>
<reference evidence="1 2" key="1">
    <citation type="submission" date="2020-08" db="EMBL/GenBank/DDBJ databases">
        <title>Emergence and comparative genomics analysis of Citrobacter in Fennec fox imported from North Africa to China.</title>
        <authorList>
            <person name="Zheng B."/>
        </authorList>
    </citation>
    <scope>NUCLEOTIDE SEQUENCE [LARGE SCALE GENOMIC DNA]</scope>
    <source>
        <strain evidence="1 2">FF371</strain>
    </source>
</reference>
<dbReference type="EMBL" id="JACLAH010000010">
    <property type="protein sequence ID" value="MBC2649378.1"/>
    <property type="molecule type" value="Genomic_DNA"/>
</dbReference>
<dbReference type="SUPFAM" id="SSF53335">
    <property type="entry name" value="S-adenosyl-L-methionine-dependent methyltransferases"/>
    <property type="match status" value="1"/>
</dbReference>
<comment type="caution">
    <text evidence="1">The sequence shown here is derived from an EMBL/GenBank/DDBJ whole genome shotgun (WGS) entry which is preliminary data.</text>
</comment>
<dbReference type="RefSeq" id="WP_185655091.1">
    <property type="nucleotide sequence ID" value="NZ_CBDITX010000011.1"/>
</dbReference>
<dbReference type="GO" id="GO:0008168">
    <property type="term" value="F:methyltransferase activity"/>
    <property type="evidence" value="ECO:0007669"/>
    <property type="project" value="UniProtKB-KW"/>
</dbReference>
<gene>
    <name evidence="1" type="ORF">H6P72_22510</name>
</gene>
<accession>A0ABR6U273</accession>
<evidence type="ECO:0000313" key="2">
    <source>
        <dbReference type="Proteomes" id="UP000586346"/>
    </source>
</evidence>
<dbReference type="Gene3D" id="3.40.50.150">
    <property type="entry name" value="Vaccinia Virus protein VP39"/>
    <property type="match status" value="1"/>
</dbReference>
<dbReference type="InterPro" id="IPR029063">
    <property type="entry name" value="SAM-dependent_MTases_sf"/>
</dbReference>
<organism evidence="1 2">
    <name type="scientific">Citrobacter braakii</name>
    <dbReference type="NCBI Taxonomy" id="57706"/>
    <lineage>
        <taxon>Bacteria</taxon>
        <taxon>Pseudomonadati</taxon>
        <taxon>Pseudomonadota</taxon>
        <taxon>Gammaproteobacteria</taxon>
        <taxon>Enterobacterales</taxon>
        <taxon>Enterobacteriaceae</taxon>
        <taxon>Citrobacter</taxon>
        <taxon>Citrobacter freundii complex</taxon>
    </lineage>
</organism>
<keyword evidence="1" id="KW-0489">Methyltransferase</keyword>
<dbReference type="PANTHER" id="PTHR43861">
    <property type="entry name" value="TRANS-ACONITATE 2-METHYLTRANSFERASE-RELATED"/>
    <property type="match status" value="1"/>
</dbReference>
<sequence length="238" mass="26387">MDLKEIDILGSNIGKHWYYKSKANAMTRLISGASPSTILDIGAGSGFFSKKLLSETAAKEVWCVDISYKADSDALEAGKPIHYRKSIDKVDADLVLLMDVLEHVDDDVGLLKEYIAKVPSGARFLISVPAFQFLWSGHDIFLEHKRRYRLTQLEDVVRQSGLTVNHGAYFFGAVFPIASTIRLASNLVQRDHSKAHSQLSNHHPLVNAFLTAMCSAEMPFFSSNRLAGLTVFCVAEKP</sequence>
<keyword evidence="2" id="KW-1185">Reference proteome</keyword>
<dbReference type="GO" id="GO:0032259">
    <property type="term" value="P:methylation"/>
    <property type="evidence" value="ECO:0007669"/>
    <property type="project" value="UniProtKB-KW"/>
</dbReference>
<name>A0ABR6U273_CITBR</name>
<dbReference type="CDD" id="cd02440">
    <property type="entry name" value="AdoMet_MTases"/>
    <property type="match status" value="1"/>
</dbReference>
<proteinExistence type="predicted"/>
<dbReference type="PANTHER" id="PTHR43861:SF6">
    <property type="entry name" value="METHYLTRANSFERASE TYPE 11"/>
    <property type="match status" value="1"/>
</dbReference>
<protein>
    <submittedName>
        <fullName evidence="1">Methyltransferase domain-containing protein</fullName>
    </submittedName>
</protein>
<keyword evidence="1" id="KW-0808">Transferase</keyword>
<dbReference type="Proteomes" id="UP000586346">
    <property type="component" value="Unassembled WGS sequence"/>
</dbReference>